<feature type="region of interest" description="Disordered" evidence="1">
    <location>
        <begin position="267"/>
        <end position="290"/>
    </location>
</feature>
<evidence type="ECO:0000256" key="1">
    <source>
        <dbReference type="SAM" id="MobiDB-lite"/>
    </source>
</evidence>
<dbReference type="Proteomes" id="UP000001953">
    <property type="component" value="Chromosome"/>
</dbReference>
<reference evidence="4 5" key="1">
    <citation type="submission" date="2006-03" db="EMBL/GenBank/DDBJ databases">
        <title>Complete sequence of chromosome of Nitrobacter hamburgensis X14.</title>
        <authorList>
            <consortium name="US DOE Joint Genome Institute"/>
            <person name="Copeland A."/>
            <person name="Lucas S."/>
            <person name="Lapidus A."/>
            <person name="Barry K."/>
            <person name="Detter J.C."/>
            <person name="Glavina del Rio T."/>
            <person name="Hammon N."/>
            <person name="Israni S."/>
            <person name="Dalin E."/>
            <person name="Tice H."/>
            <person name="Pitluck S."/>
            <person name="Chain P."/>
            <person name="Malfatti S."/>
            <person name="Shin M."/>
            <person name="Vergez L."/>
            <person name="Schmutz J."/>
            <person name="Larimer F."/>
            <person name="Land M."/>
            <person name="Hauser L."/>
            <person name="Kyrpides N."/>
            <person name="Ivanova N."/>
            <person name="Ward B."/>
            <person name="Arp D."/>
            <person name="Klotz M."/>
            <person name="Stein L."/>
            <person name="O'Mullan G."/>
            <person name="Starkenburg S."/>
            <person name="Sayavedra L."/>
            <person name="Poret-Peterson A.T."/>
            <person name="Gentry M.E."/>
            <person name="Bruce D."/>
            <person name="Richardson P."/>
        </authorList>
    </citation>
    <scope>NUCLEOTIDE SEQUENCE [LARGE SCALE GENOMIC DNA]</scope>
    <source>
        <strain evidence="5">DSM 10229 / NCIMB 13809 / X14</strain>
    </source>
</reference>
<name>Q1QL02_NITHX</name>
<sequence length="565" mass="62017">MRLTVRGNSPLRFLRRAAAAWLLLAAATGGAAADDFKTPGISIARVEWRTVLDQFKSEIEAWPAIDDRFTVNALRHLPPSDPRIMPALMQLNAVTLPLFARINQSPVPVLLPFDAGMYLNARATGAPASLPLAHYQAGFQRQMFDAGLAGYDAKFALAPGAGEGMPQLNFTRPVEVQITGSILTYDIDDPSGGKGEPVSALAAQFPDLRRVIREGYVRYAFTRFGAPYVVSIPCLDSAPRTNRLACREASVVAERFLKALRIAGGRPSQSRRNIAPGVMPRPAAPSPDFTYRPPGDIITNSGYRGQGGRADPTVYSQIRFPIEQAPAYANSQSFLNWGDCFHRGRIPPPHAKGDAYHCKSSNKPLVFDESATENYSYPWQDNFCEARDFDVGQCPAGSGHQGQDLRPATCTLRNKGADRCIPNRYAVVAVRDGVIIRSPKQQAATLLIDTRNEHVRFRYMHMNPAQLDEDGIINDRRVSEGEKIGLVSNYMDHSGGTTTHLHFDVQVFTRDGWLWVNPYVTLISAYERLIGGRGREVAAEPAAGPPTAKPQDPTHPEKPAEGEDD</sequence>
<evidence type="ECO:0000313" key="5">
    <source>
        <dbReference type="Proteomes" id="UP000001953"/>
    </source>
</evidence>
<dbReference type="eggNOG" id="COG0739">
    <property type="taxonomic scope" value="Bacteria"/>
</dbReference>
<accession>Q1QL02</accession>
<organism evidence="4 5">
    <name type="scientific">Nitrobacter hamburgensis (strain DSM 10229 / NCIMB 13809 / X14)</name>
    <dbReference type="NCBI Taxonomy" id="323097"/>
    <lineage>
        <taxon>Bacteria</taxon>
        <taxon>Pseudomonadati</taxon>
        <taxon>Pseudomonadota</taxon>
        <taxon>Alphaproteobacteria</taxon>
        <taxon>Hyphomicrobiales</taxon>
        <taxon>Nitrobacteraceae</taxon>
        <taxon>Nitrobacter</taxon>
    </lineage>
</organism>
<dbReference type="STRING" id="323097.Nham_2303"/>
<feature type="compositionally biased region" description="Basic and acidic residues" evidence="1">
    <location>
        <begin position="552"/>
        <end position="565"/>
    </location>
</feature>
<dbReference type="InterPro" id="IPR011055">
    <property type="entry name" value="Dup_hybrid_motif"/>
</dbReference>
<keyword evidence="2" id="KW-0732">Signal</keyword>
<feature type="domain" description="M23ase beta-sheet core" evidence="3">
    <location>
        <begin position="414"/>
        <end position="507"/>
    </location>
</feature>
<dbReference type="Pfam" id="PF01551">
    <property type="entry name" value="Peptidase_M23"/>
    <property type="match status" value="1"/>
</dbReference>
<evidence type="ECO:0000256" key="2">
    <source>
        <dbReference type="SAM" id="SignalP"/>
    </source>
</evidence>
<dbReference type="AlphaFoldDB" id="Q1QL02"/>
<evidence type="ECO:0000259" key="3">
    <source>
        <dbReference type="Pfam" id="PF01551"/>
    </source>
</evidence>
<proteinExistence type="predicted"/>
<feature type="chain" id="PRO_5004195722" evidence="2">
    <location>
        <begin position="34"/>
        <end position="565"/>
    </location>
</feature>
<dbReference type="Gene3D" id="2.70.70.10">
    <property type="entry name" value="Glucose Permease (Domain IIA)"/>
    <property type="match status" value="1"/>
</dbReference>
<gene>
    <name evidence="4" type="ordered locus">Nham_2303</name>
</gene>
<keyword evidence="5" id="KW-1185">Reference proteome</keyword>
<feature type="signal peptide" evidence="2">
    <location>
        <begin position="1"/>
        <end position="33"/>
    </location>
</feature>
<protein>
    <submittedName>
        <fullName evidence="4">Peptidase M23B</fullName>
    </submittedName>
</protein>
<dbReference type="KEGG" id="nha:Nham_2303"/>
<dbReference type="EMBL" id="CP000319">
    <property type="protein sequence ID" value="ABE63095.1"/>
    <property type="molecule type" value="Genomic_DNA"/>
</dbReference>
<evidence type="ECO:0000313" key="4">
    <source>
        <dbReference type="EMBL" id="ABE63095.1"/>
    </source>
</evidence>
<dbReference type="HOGENOM" id="CLU_504046_0_0_5"/>
<dbReference type="RefSeq" id="WP_011510772.1">
    <property type="nucleotide sequence ID" value="NC_007964.1"/>
</dbReference>
<feature type="region of interest" description="Disordered" evidence="1">
    <location>
        <begin position="536"/>
        <end position="565"/>
    </location>
</feature>
<dbReference type="InterPro" id="IPR016047">
    <property type="entry name" value="M23ase_b-sheet_dom"/>
</dbReference>
<dbReference type="SUPFAM" id="SSF51261">
    <property type="entry name" value="Duplicated hybrid motif"/>
    <property type="match status" value="1"/>
</dbReference>